<accession>A0A0M0K6Q1</accession>
<keyword evidence="3" id="KW-1185">Reference proteome</keyword>
<organism evidence="2 3">
    <name type="scientific">Chrysochromulina tobinii</name>
    <dbReference type="NCBI Taxonomy" id="1460289"/>
    <lineage>
        <taxon>Eukaryota</taxon>
        <taxon>Haptista</taxon>
        <taxon>Haptophyta</taxon>
        <taxon>Prymnesiophyceae</taxon>
        <taxon>Prymnesiales</taxon>
        <taxon>Chrysochromulinaceae</taxon>
        <taxon>Chrysochromulina</taxon>
    </lineage>
</organism>
<dbReference type="EMBL" id="JWZX01001334">
    <property type="protein sequence ID" value="KOO34068.1"/>
    <property type="molecule type" value="Genomic_DNA"/>
</dbReference>
<proteinExistence type="predicted"/>
<feature type="chain" id="PRO_5005602407" evidence="1">
    <location>
        <begin position="19"/>
        <end position="121"/>
    </location>
</feature>
<evidence type="ECO:0000313" key="3">
    <source>
        <dbReference type="Proteomes" id="UP000037460"/>
    </source>
</evidence>
<sequence length="121" mass="13738">MMRLYAFLLLTQLATCKGGGSVHDIFDGTFQQIVDPLVKGYIFDNYGQFAASQLTFRSLKTHLAAHTDYTYEQLSEDSRSEIIEEVTDEIANNCNMGEVELEECKKRIGYQVPSKTSRDEL</sequence>
<gene>
    <name evidence="2" type="ORF">Ctob_005521</name>
</gene>
<name>A0A0M0K6Q1_9EUKA</name>
<feature type="signal peptide" evidence="1">
    <location>
        <begin position="1"/>
        <end position="18"/>
    </location>
</feature>
<evidence type="ECO:0000313" key="2">
    <source>
        <dbReference type="EMBL" id="KOO34068.1"/>
    </source>
</evidence>
<dbReference type="OrthoDB" id="197206at2759"/>
<keyword evidence="1" id="KW-0732">Signal</keyword>
<evidence type="ECO:0000256" key="1">
    <source>
        <dbReference type="SAM" id="SignalP"/>
    </source>
</evidence>
<comment type="caution">
    <text evidence="2">The sequence shown here is derived from an EMBL/GenBank/DDBJ whole genome shotgun (WGS) entry which is preliminary data.</text>
</comment>
<dbReference type="Proteomes" id="UP000037460">
    <property type="component" value="Unassembled WGS sequence"/>
</dbReference>
<dbReference type="AlphaFoldDB" id="A0A0M0K6Q1"/>
<reference evidence="3" key="1">
    <citation type="journal article" date="2015" name="PLoS Genet.">
        <title>Genome Sequence and Transcriptome Analyses of Chrysochromulina tobin: Metabolic Tools for Enhanced Algal Fitness in the Prominent Order Prymnesiales (Haptophyceae).</title>
        <authorList>
            <person name="Hovde B.T."/>
            <person name="Deodato C.R."/>
            <person name="Hunsperger H.M."/>
            <person name="Ryken S.A."/>
            <person name="Yost W."/>
            <person name="Jha R.K."/>
            <person name="Patterson J."/>
            <person name="Monnat R.J. Jr."/>
            <person name="Barlow S.B."/>
            <person name="Starkenburg S.R."/>
            <person name="Cattolico R.A."/>
        </authorList>
    </citation>
    <scope>NUCLEOTIDE SEQUENCE</scope>
    <source>
        <strain evidence="3">CCMP291</strain>
    </source>
</reference>
<protein>
    <submittedName>
        <fullName evidence="2">Uncharacterized protein</fullName>
    </submittedName>
</protein>